<keyword evidence="3" id="KW-1185">Reference proteome</keyword>
<feature type="compositionally biased region" description="Basic and acidic residues" evidence="1">
    <location>
        <begin position="124"/>
        <end position="171"/>
    </location>
</feature>
<organism evidence="2 3">
    <name type="scientific">Apis cerana cerana</name>
    <name type="common">Oriental honeybee</name>
    <dbReference type="NCBI Taxonomy" id="94128"/>
    <lineage>
        <taxon>Eukaryota</taxon>
        <taxon>Metazoa</taxon>
        <taxon>Ecdysozoa</taxon>
        <taxon>Arthropoda</taxon>
        <taxon>Hexapoda</taxon>
        <taxon>Insecta</taxon>
        <taxon>Pterygota</taxon>
        <taxon>Neoptera</taxon>
        <taxon>Endopterygota</taxon>
        <taxon>Hymenoptera</taxon>
        <taxon>Apocrita</taxon>
        <taxon>Aculeata</taxon>
        <taxon>Apoidea</taxon>
        <taxon>Anthophila</taxon>
        <taxon>Apidae</taxon>
        <taxon>Apis</taxon>
    </lineage>
</organism>
<accession>A0A2A3ES38</accession>
<dbReference type="Proteomes" id="UP000242457">
    <property type="component" value="Unassembled WGS sequence"/>
</dbReference>
<reference evidence="2 3" key="1">
    <citation type="submission" date="2014-07" db="EMBL/GenBank/DDBJ databases">
        <title>Genomic and transcriptomic analysis on Apis cerana provide comprehensive insights into honey bee biology.</title>
        <authorList>
            <person name="Diao Q."/>
            <person name="Sun L."/>
            <person name="Zheng H."/>
            <person name="Zheng H."/>
            <person name="Xu S."/>
            <person name="Wang S."/>
            <person name="Zeng Z."/>
            <person name="Hu F."/>
            <person name="Su S."/>
            <person name="Wu J."/>
        </authorList>
    </citation>
    <scope>NUCLEOTIDE SEQUENCE [LARGE SCALE GENOMIC DNA]</scope>
    <source>
        <tissue evidence="2">Pupae without intestine</tissue>
    </source>
</reference>
<protein>
    <submittedName>
        <fullName evidence="2">Uncharacterized protein</fullName>
    </submittedName>
</protein>
<dbReference type="EMBL" id="KZ288190">
    <property type="protein sequence ID" value="PBC34517.1"/>
    <property type="molecule type" value="Genomic_DNA"/>
</dbReference>
<feature type="compositionally biased region" description="Basic and acidic residues" evidence="1">
    <location>
        <begin position="223"/>
        <end position="251"/>
    </location>
</feature>
<evidence type="ECO:0000313" key="3">
    <source>
        <dbReference type="Proteomes" id="UP000242457"/>
    </source>
</evidence>
<feature type="compositionally biased region" description="Basic and acidic residues" evidence="1">
    <location>
        <begin position="180"/>
        <end position="193"/>
    </location>
</feature>
<feature type="region of interest" description="Disordered" evidence="1">
    <location>
        <begin position="119"/>
        <end position="251"/>
    </location>
</feature>
<dbReference type="OrthoDB" id="7615833at2759"/>
<evidence type="ECO:0000313" key="2">
    <source>
        <dbReference type="EMBL" id="PBC34517.1"/>
    </source>
</evidence>
<gene>
    <name evidence="2" type="ORF">APICC_07771</name>
</gene>
<dbReference type="AlphaFoldDB" id="A0A2A3ES38"/>
<sequence length="360" mass="40275">MLFKASFKQKKSSIEELDVLNEEAKREPLGLFESVTAWSNKIFPFQFLNGNEKVEDSKRLDAQKEYNEKGERIATSPLEKIFGKDNIFASMISNVIGTIGKAIEGIASNVQKGIGLPFFPNREIPTDADKSDSGHSKRYESREASVKEGGRRVGYRESTEGAKEVDGEKRAIHSTALDGDDAKTGGGERKRSDGPAVSTELGGEAKSWSHSSQGIEKNSLTSSKEESSRRSTNVDEKRRGGSEEVKDKVARESIEVKEEGKKAKEKVDAEGKRDKGFNPIFKKKTKLRYEIKTCHDLLDVNLVSKLSKDKGNDINPFEKITLNTEFLLNFLQECFKGMIYQILIKAKRLTDSEMPEGKRH</sequence>
<evidence type="ECO:0000256" key="1">
    <source>
        <dbReference type="SAM" id="MobiDB-lite"/>
    </source>
</evidence>
<proteinExistence type="predicted"/>
<name>A0A2A3ES38_APICC</name>